<feature type="compositionally biased region" description="Polar residues" evidence="1">
    <location>
        <begin position="1"/>
        <end position="10"/>
    </location>
</feature>
<evidence type="ECO:0000256" key="1">
    <source>
        <dbReference type="SAM" id="MobiDB-lite"/>
    </source>
</evidence>
<dbReference type="OrthoDB" id="2438421at2759"/>
<dbReference type="Proteomes" id="UP000515160">
    <property type="component" value="Chromosome 2R"/>
</dbReference>
<dbReference type="GeneID" id="127565831"/>
<evidence type="ECO:0000313" key="3">
    <source>
        <dbReference type="Proteomes" id="UP000515160"/>
    </source>
</evidence>
<organism evidence="3 4">
    <name type="scientific">Drosophila albomicans</name>
    <name type="common">Fruit fly</name>
    <dbReference type="NCBI Taxonomy" id="7291"/>
    <lineage>
        <taxon>Eukaryota</taxon>
        <taxon>Metazoa</taxon>
        <taxon>Ecdysozoa</taxon>
        <taxon>Arthropoda</taxon>
        <taxon>Hexapoda</taxon>
        <taxon>Insecta</taxon>
        <taxon>Pterygota</taxon>
        <taxon>Neoptera</taxon>
        <taxon>Endopterygota</taxon>
        <taxon>Diptera</taxon>
        <taxon>Brachycera</taxon>
        <taxon>Muscomorpha</taxon>
        <taxon>Ephydroidea</taxon>
        <taxon>Drosophilidae</taxon>
        <taxon>Drosophila</taxon>
    </lineage>
</organism>
<evidence type="ECO:0000313" key="4">
    <source>
        <dbReference type="RefSeq" id="XP_051862437.1"/>
    </source>
</evidence>
<dbReference type="SUPFAM" id="SSF53098">
    <property type="entry name" value="Ribonuclease H-like"/>
    <property type="match status" value="1"/>
</dbReference>
<sequence>MVFSQSNSDQAAKALENELYNTLSKTQHDTPTPPNPEPEKKKFTFLQQKVAVKSKSTRTDAIIALRQYLEAPNSPENVEPLEFYKICPDSMEALKSIAKRYFCVPAFSTASETIFSKAGQVISERRSSLKPKIVNMLIFLYKNSFLYDVY</sequence>
<dbReference type="RefSeq" id="XP_051862437.1">
    <property type="nucleotide sequence ID" value="XM_052006477.1"/>
</dbReference>
<evidence type="ECO:0000259" key="2">
    <source>
        <dbReference type="Pfam" id="PF05699"/>
    </source>
</evidence>
<dbReference type="PANTHER" id="PTHR46481">
    <property type="entry name" value="ZINC FINGER BED DOMAIN-CONTAINING PROTEIN 4"/>
    <property type="match status" value="1"/>
</dbReference>
<feature type="domain" description="HAT C-terminal dimerisation" evidence="2">
    <location>
        <begin position="65"/>
        <end position="143"/>
    </location>
</feature>
<dbReference type="InterPro" id="IPR008906">
    <property type="entry name" value="HATC_C_dom"/>
</dbReference>
<dbReference type="AlphaFoldDB" id="A0A9C6WK50"/>
<proteinExistence type="predicted"/>
<gene>
    <name evidence="4" type="primary">LOC127565831</name>
</gene>
<dbReference type="PANTHER" id="PTHR46481:SF9">
    <property type="entry name" value="ZINC FINGER BED DOMAIN-CONTAINING PROTEIN 1-LIKE"/>
    <property type="match status" value="1"/>
</dbReference>
<keyword evidence="3" id="KW-1185">Reference proteome</keyword>
<dbReference type="InterPro" id="IPR052035">
    <property type="entry name" value="ZnF_BED_domain_contain"/>
</dbReference>
<accession>A0A9C6WK50</accession>
<protein>
    <submittedName>
        <fullName evidence="4">Uncharacterized protein LOC127565831</fullName>
    </submittedName>
</protein>
<dbReference type="GO" id="GO:0046983">
    <property type="term" value="F:protein dimerization activity"/>
    <property type="evidence" value="ECO:0007669"/>
    <property type="project" value="InterPro"/>
</dbReference>
<name>A0A9C6WK50_DROAB</name>
<reference evidence="4" key="1">
    <citation type="submission" date="2025-08" db="UniProtKB">
        <authorList>
            <consortium name="RefSeq"/>
        </authorList>
    </citation>
    <scope>IDENTIFICATION</scope>
    <source>
        <strain evidence="4">15112-1751.03</strain>
        <tissue evidence="4">Whole Adult</tissue>
    </source>
</reference>
<dbReference type="Pfam" id="PF05699">
    <property type="entry name" value="Dimer_Tnp_hAT"/>
    <property type="match status" value="1"/>
</dbReference>
<dbReference type="InterPro" id="IPR012337">
    <property type="entry name" value="RNaseH-like_sf"/>
</dbReference>
<feature type="region of interest" description="Disordered" evidence="1">
    <location>
        <begin position="1"/>
        <end position="42"/>
    </location>
</feature>